<evidence type="ECO:0000313" key="2">
    <source>
        <dbReference type="EMBL" id="OAO13376.1"/>
    </source>
</evidence>
<evidence type="ECO:0000313" key="3">
    <source>
        <dbReference type="Proteomes" id="UP000078348"/>
    </source>
</evidence>
<dbReference type="InterPro" id="IPR010695">
    <property type="entry name" value="FAIM1"/>
</dbReference>
<dbReference type="Pfam" id="PF06905">
    <property type="entry name" value="FAIM1"/>
    <property type="match status" value="1"/>
</dbReference>
<protein>
    <submittedName>
        <fullName evidence="2">Uncharacterized protein</fullName>
    </submittedName>
</protein>
<gene>
    <name evidence="2" type="ORF">AV274_4934</name>
</gene>
<organism evidence="2 3">
    <name type="scientific">Blastocystis sp. subtype 1 (strain ATCC 50177 / NandII)</name>
    <dbReference type="NCBI Taxonomy" id="478820"/>
    <lineage>
        <taxon>Eukaryota</taxon>
        <taxon>Sar</taxon>
        <taxon>Stramenopiles</taxon>
        <taxon>Bigyra</taxon>
        <taxon>Opalozoa</taxon>
        <taxon>Opalinata</taxon>
        <taxon>Blastocystidae</taxon>
        <taxon>Blastocystis</taxon>
    </lineage>
</organism>
<keyword evidence="3" id="KW-1185">Reference proteome</keyword>
<dbReference type="EMBL" id="LXWW01000412">
    <property type="protein sequence ID" value="OAO13376.1"/>
    <property type="molecule type" value="Genomic_DNA"/>
</dbReference>
<dbReference type="OrthoDB" id="195604at2759"/>
<comment type="caution">
    <text evidence="2">The sequence shown here is derived from an EMBL/GenBank/DDBJ whole genome shotgun (WGS) entry which is preliminary data.</text>
</comment>
<reference evidence="2 3" key="1">
    <citation type="submission" date="2016-05" db="EMBL/GenBank/DDBJ databases">
        <title>Nuclear genome of Blastocystis sp. subtype 1 NandII.</title>
        <authorList>
            <person name="Gentekaki E."/>
            <person name="Curtis B."/>
            <person name="Stairs C."/>
            <person name="Eme L."/>
            <person name="Herman E."/>
            <person name="Klimes V."/>
            <person name="Arias M.C."/>
            <person name="Elias M."/>
            <person name="Hilliou F."/>
            <person name="Klute M."/>
            <person name="Malik S.-B."/>
            <person name="Pightling A."/>
            <person name="Rachubinski R."/>
            <person name="Salas D."/>
            <person name="Schlacht A."/>
            <person name="Suga H."/>
            <person name="Archibald J."/>
            <person name="Ball S.G."/>
            <person name="Clark G."/>
            <person name="Dacks J."/>
            <person name="Van Der Giezen M."/>
            <person name="Tsaousis A."/>
            <person name="Roger A."/>
        </authorList>
    </citation>
    <scope>NUCLEOTIDE SEQUENCE [LARGE SCALE GENOMIC DNA]</scope>
    <source>
        <strain evidence="3">ATCC 50177 / NandII</strain>
    </source>
</reference>
<name>A0A196SAL4_BLAHN</name>
<dbReference type="AlphaFoldDB" id="A0A196SAL4"/>
<sequence>MPRDKDFDDFDEDEEEEEEEEEEQEEPEDDLEEVDIDEMGVRNESEEEEEEREDVWKNGPHPVDQEVDPEKNYIHSYSKEGVGRFMKNTKLKITWELVIEGEEHTIAVYHSQLSGKKVVLLDGDTEYEEAEFFDAGLDYTFPFRIEGREVSVLISDALGDGKVGWNYDILIDGVSLNDLQEQRSMGAGGGYEEDEELFD</sequence>
<dbReference type="Proteomes" id="UP000078348">
    <property type="component" value="Unassembled WGS sequence"/>
</dbReference>
<feature type="compositionally biased region" description="Acidic residues" evidence="1">
    <location>
        <begin position="7"/>
        <end position="38"/>
    </location>
</feature>
<feature type="region of interest" description="Disordered" evidence="1">
    <location>
        <begin position="1"/>
        <end position="68"/>
    </location>
</feature>
<dbReference type="Gene3D" id="2.40.128.180">
    <property type="match status" value="1"/>
</dbReference>
<dbReference type="InterPro" id="IPR038513">
    <property type="entry name" value="FAIM1_dom_sf"/>
</dbReference>
<evidence type="ECO:0000256" key="1">
    <source>
        <dbReference type="SAM" id="MobiDB-lite"/>
    </source>
</evidence>
<proteinExistence type="predicted"/>
<accession>A0A196SAL4</accession>